<evidence type="ECO:0000313" key="2">
    <source>
        <dbReference type="Proteomes" id="UP000321746"/>
    </source>
</evidence>
<dbReference type="Gene3D" id="1.25.40.290">
    <property type="entry name" value="ARM repeat domains"/>
    <property type="match status" value="1"/>
</dbReference>
<keyword evidence="2" id="KW-1185">Reference proteome</keyword>
<dbReference type="Proteomes" id="UP000321746">
    <property type="component" value="Unassembled WGS sequence"/>
</dbReference>
<evidence type="ECO:0000313" key="1">
    <source>
        <dbReference type="EMBL" id="GEN64902.1"/>
    </source>
</evidence>
<proteinExistence type="predicted"/>
<dbReference type="AlphaFoldDB" id="A0A511XPL4"/>
<evidence type="ECO:0008006" key="3">
    <source>
        <dbReference type="Google" id="ProtNLM"/>
    </source>
</evidence>
<dbReference type="InterPro" id="IPR016024">
    <property type="entry name" value="ARM-type_fold"/>
</dbReference>
<sequence>MKDIFSLALVREIAAELRAADTCFDVDAFVARSMDGLSSLELTGRAAHIADALHEYLPERFIEAAAVIESSLGQELPPIGEIGRTALRYMPHVIYVQKYGLDDYEAAMRVQAGLTKRFTAEFSIRAFLVKYPERTYEQMLAWADDDNAHLRRLASEGMRPRLPWAPRLRAFQQDPRPVLELLERLKDDPVLYVRRSVANNLNDIAKDHPALVIETGRRWLKDAPAERAWIIRHALRSLVAAGNRDAIHVLGGTQNPSVRLSGIIITPQRITPGEATRVSFEVESTAQQSQHLLTGYAVHFVKANGSTRAKVFRLRTLTMQPGEKVALSTTVSLASMTTRRHFPGYHRIDAIINGEVHPLGTFEVKASIPIPA</sequence>
<dbReference type="EMBL" id="BJYG01000059">
    <property type="protein sequence ID" value="GEN64902.1"/>
    <property type="molecule type" value="Genomic_DNA"/>
</dbReference>
<name>A0A511XPL4_9PROT</name>
<reference evidence="1 2" key="1">
    <citation type="submission" date="2019-07" db="EMBL/GenBank/DDBJ databases">
        <title>Whole genome shotgun sequence of Acetobacter oeni NBRC 105207.</title>
        <authorList>
            <person name="Hosoyama A."/>
            <person name="Uohara A."/>
            <person name="Ohji S."/>
            <person name="Ichikawa N."/>
        </authorList>
    </citation>
    <scope>NUCLEOTIDE SEQUENCE [LARGE SCALE GENOMIC DNA]</scope>
    <source>
        <strain evidence="1 2">NBRC 105207</strain>
    </source>
</reference>
<dbReference type="RefSeq" id="WP_198912603.1">
    <property type="nucleotide sequence ID" value="NZ_BJYG01000059.1"/>
</dbReference>
<dbReference type="InterPro" id="IPR014825">
    <property type="entry name" value="DNA_alkylation"/>
</dbReference>
<comment type="caution">
    <text evidence="1">The sequence shown here is derived from an EMBL/GenBank/DDBJ whole genome shotgun (WGS) entry which is preliminary data.</text>
</comment>
<accession>A0A511XPL4</accession>
<organism evidence="1 2">
    <name type="scientific">Acetobacter oeni</name>
    <dbReference type="NCBI Taxonomy" id="304077"/>
    <lineage>
        <taxon>Bacteria</taxon>
        <taxon>Pseudomonadati</taxon>
        <taxon>Pseudomonadota</taxon>
        <taxon>Alphaproteobacteria</taxon>
        <taxon>Acetobacterales</taxon>
        <taxon>Acetobacteraceae</taxon>
        <taxon>Acetobacter</taxon>
    </lineage>
</organism>
<gene>
    <name evidence="1" type="primary">yhaZ</name>
    <name evidence="1" type="ORF">AOE01nite_31260</name>
</gene>
<dbReference type="Pfam" id="PF08713">
    <property type="entry name" value="DNA_alkylation"/>
    <property type="match status" value="1"/>
</dbReference>
<protein>
    <recommendedName>
        <fullName evidence="3">DNA alkylation repair protein</fullName>
    </recommendedName>
</protein>
<dbReference type="SUPFAM" id="SSF48371">
    <property type="entry name" value="ARM repeat"/>
    <property type="match status" value="1"/>
</dbReference>